<keyword evidence="6 7" id="KW-0408">Iron</keyword>
<evidence type="ECO:0000256" key="2">
    <source>
        <dbReference type="ARBA" id="ARBA00022617"/>
    </source>
</evidence>
<dbReference type="SUPFAM" id="SSF46626">
    <property type="entry name" value="Cytochrome c"/>
    <property type="match status" value="2"/>
</dbReference>
<evidence type="ECO:0000256" key="7">
    <source>
        <dbReference type="PROSITE-ProRule" id="PRU00433"/>
    </source>
</evidence>
<dbReference type="PROSITE" id="PS51007">
    <property type="entry name" value="CYTC"/>
    <property type="match status" value="1"/>
</dbReference>
<evidence type="ECO:0000256" key="1">
    <source>
        <dbReference type="ARBA" id="ARBA00004196"/>
    </source>
</evidence>
<accession>A0A974SK65</accession>
<dbReference type="GO" id="GO:0004130">
    <property type="term" value="F:cytochrome-c peroxidase activity"/>
    <property type="evidence" value="ECO:0007669"/>
    <property type="project" value="TreeGrafter"/>
</dbReference>
<evidence type="ECO:0000259" key="8">
    <source>
        <dbReference type="PROSITE" id="PS51007"/>
    </source>
</evidence>
<dbReference type="EMBL" id="CP063362">
    <property type="protein sequence ID" value="QRG07208.1"/>
    <property type="molecule type" value="Genomic_DNA"/>
</dbReference>
<keyword evidence="2 7" id="KW-0349">Heme</keyword>
<keyword evidence="9" id="KW-0575">Peroxidase</keyword>
<dbReference type="GO" id="GO:0009055">
    <property type="term" value="F:electron transfer activity"/>
    <property type="evidence" value="ECO:0007669"/>
    <property type="project" value="InterPro"/>
</dbReference>
<evidence type="ECO:0000313" key="10">
    <source>
        <dbReference type="Proteomes" id="UP000596427"/>
    </source>
</evidence>
<keyword evidence="5" id="KW-0560">Oxidoreductase</keyword>
<dbReference type="InterPro" id="IPR009056">
    <property type="entry name" value="Cyt_c-like_dom"/>
</dbReference>
<evidence type="ECO:0000256" key="4">
    <source>
        <dbReference type="ARBA" id="ARBA00022729"/>
    </source>
</evidence>
<keyword evidence="10" id="KW-1185">Reference proteome</keyword>
<dbReference type="InterPro" id="IPR036909">
    <property type="entry name" value="Cyt_c-like_dom_sf"/>
</dbReference>
<dbReference type="AlphaFoldDB" id="A0A974SK65"/>
<feature type="domain" description="Cytochrome c" evidence="8">
    <location>
        <begin position="87"/>
        <end position="219"/>
    </location>
</feature>
<evidence type="ECO:0000256" key="3">
    <source>
        <dbReference type="ARBA" id="ARBA00022723"/>
    </source>
</evidence>
<comment type="subcellular location">
    <subcellularLocation>
        <location evidence="1">Cell envelope</location>
    </subcellularLocation>
</comment>
<dbReference type="PANTHER" id="PTHR30600">
    <property type="entry name" value="CYTOCHROME C PEROXIDASE-RELATED"/>
    <property type="match status" value="1"/>
</dbReference>
<evidence type="ECO:0000256" key="6">
    <source>
        <dbReference type="ARBA" id="ARBA00023004"/>
    </source>
</evidence>
<gene>
    <name evidence="9" type="ORF">EZH22_01840</name>
</gene>
<reference evidence="9 10" key="1">
    <citation type="submission" date="2020-10" db="EMBL/GenBank/DDBJ databases">
        <title>Degradation of 1,4-Dioxane by Xanthobacter sp. YN2, via a Novel Group-2 Soluble Di-Iron Monooxygenase.</title>
        <authorList>
            <person name="Ma F."/>
            <person name="Wang Y."/>
            <person name="Yang J."/>
            <person name="Guo H."/>
            <person name="Su D."/>
            <person name="Yu L."/>
        </authorList>
    </citation>
    <scope>NUCLEOTIDE SEQUENCE [LARGE SCALE GENOMIC DNA]</scope>
    <source>
        <strain evidence="9 10">YN2</strain>
    </source>
</reference>
<dbReference type="InterPro" id="IPR051395">
    <property type="entry name" value="Cytochrome_c_Peroxidase/MauG"/>
</dbReference>
<sequence length="376" mass="40621">MGVYRLVRSLSRPGGGGLPLRFARALRPVLLVALTLASAGFSKVEERGGALRAAYAGPPASWPRPDIDADVAFVEIGVPPPPAPSGPKAVLGAKLFADPRLSEDGQVACASCHDPGHEYSVPERVGRGIGGAKGRRNPPSLQLVATRTRFNWDGRGRDLSARVLAPLSDPTEMGRDLNSALARIARTELEGDFRAVFGAEGLTARTLAEALVAYLNTIDTPTRLDRFIEGDQAALNDTELVGLHLFRTKARCMNCHFGPTLSDGLFHNLRLSFFGEPAQDLGRFEVTDSRDDVGRFRTPFLRHIGASQPYMHNGLFPTLAGVVNFYDRGGGEVWARNAEEAARPLYRDAVRLSPHIRPLGLTEAEKAALVAFLNAL</sequence>
<dbReference type="PANTHER" id="PTHR30600:SF10">
    <property type="entry name" value="BLL6722 PROTEIN"/>
    <property type="match status" value="1"/>
</dbReference>
<dbReference type="Proteomes" id="UP000596427">
    <property type="component" value="Chromosome"/>
</dbReference>
<dbReference type="RefSeq" id="WP_203194121.1">
    <property type="nucleotide sequence ID" value="NZ_CP063362.1"/>
</dbReference>
<organism evidence="9 10">
    <name type="scientific">Xanthobacter dioxanivorans</name>
    <dbReference type="NCBI Taxonomy" id="2528964"/>
    <lineage>
        <taxon>Bacteria</taxon>
        <taxon>Pseudomonadati</taxon>
        <taxon>Pseudomonadota</taxon>
        <taxon>Alphaproteobacteria</taxon>
        <taxon>Hyphomicrobiales</taxon>
        <taxon>Xanthobacteraceae</taxon>
        <taxon>Xanthobacter</taxon>
    </lineage>
</organism>
<name>A0A974SK65_9HYPH</name>
<dbReference type="Pfam" id="PF03150">
    <property type="entry name" value="CCP_MauG"/>
    <property type="match status" value="1"/>
</dbReference>
<keyword evidence="4" id="KW-0732">Signal</keyword>
<dbReference type="GO" id="GO:0046872">
    <property type="term" value="F:metal ion binding"/>
    <property type="evidence" value="ECO:0007669"/>
    <property type="project" value="UniProtKB-KW"/>
</dbReference>
<proteinExistence type="predicted"/>
<evidence type="ECO:0000256" key="5">
    <source>
        <dbReference type="ARBA" id="ARBA00023002"/>
    </source>
</evidence>
<dbReference type="KEGG" id="xdi:EZH22_01840"/>
<keyword evidence="3 7" id="KW-0479">Metal-binding</keyword>
<dbReference type="Gene3D" id="1.10.760.10">
    <property type="entry name" value="Cytochrome c-like domain"/>
    <property type="match status" value="2"/>
</dbReference>
<dbReference type="GO" id="GO:0030313">
    <property type="term" value="C:cell envelope"/>
    <property type="evidence" value="ECO:0007669"/>
    <property type="project" value="UniProtKB-SubCell"/>
</dbReference>
<evidence type="ECO:0000313" key="9">
    <source>
        <dbReference type="EMBL" id="QRG07208.1"/>
    </source>
</evidence>
<dbReference type="GO" id="GO:0020037">
    <property type="term" value="F:heme binding"/>
    <property type="evidence" value="ECO:0007669"/>
    <property type="project" value="InterPro"/>
</dbReference>
<dbReference type="InterPro" id="IPR004852">
    <property type="entry name" value="Di-haem_cyt_c_peroxidsae"/>
</dbReference>
<protein>
    <submittedName>
        <fullName evidence="9">Cytochrome-c peroxidase</fullName>
    </submittedName>
</protein>